<dbReference type="EMBL" id="PYMJ01000073">
    <property type="protein sequence ID" value="PSU42013.1"/>
    <property type="molecule type" value="Genomic_DNA"/>
</dbReference>
<reference evidence="2 3" key="1">
    <citation type="submission" date="2018-01" db="EMBL/GenBank/DDBJ databases">
        <title>Whole genome sequencing of Histamine producing bacteria.</title>
        <authorList>
            <person name="Butler K."/>
        </authorList>
    </citation>
    <scope>NUCLEOTIDE SEQUENCE [LARGE SCALE GENOMIC DNA]</scope>
    <source>
        <strain evidence="2 3">JCM 12947</strain>
    </source>
</reference>
<comment type="caution">
    <text evidence="2">The sequence shown here is derived from an EMBL/GenBank/DDBJ whole genome shotgun (WGS) entry which is preliminary data.</text>
</comment>
<dbReference type="InterPro" id="IPR025948">
    <property type="entry name" value="HTH-like_dom"/>
</dbReference>
<dbReference type="AlphaFoldDB" id="A0A2T3J5W3"/>
<evidence type="ECO:0000313" key="2">
    <source>
        <dbReference type="EMBL" id="PSU42013.1"/>
    </source>
</evidence>
<dbReference type="OrthoDB" id="9810995at2"/>
<evidence type="ECO:0000259" key="1">
    <source>
        <dbReference type="Pfam" id="PF13276"/>
    </source>
</evidence>
<proteinExistence type="predicted"/>
<protein>
    <recommendedName>
        <fullName evidence="1">HTH-like domain-containing protein</fullName>
    </recommendedName>
</protein>
<evidence type="ECO:0000313" key="3">
    <source>
        <dbReference type="Proteomes" id="UP000240987"/>
    </source>
</evidence>
<feature type="domain" description="HTH-like" evidence="1">
    <location>
        <begin position="62"/>
        <end position="118"/>
    </location>
</feature>
<dbReference type="Pfam" id="PF13276">
    <property type="entry name" value="HTH_21"/>
    <property type="match status" value="1"/>
</dbReference>
<accession>A0A2T3J5W3</accession>
<dbReference type="Proteomes" id="UP000240987">
    <property type="component" value="Unassembled WGS sequence"/>
</dbReference>
<gene>
    <name evidence="2" type="ORF">C9J12_29265</name>
</gene>
<organism evidence="2 3">
    <name type="scientific">Photobacterium frigidiphilum</name>
    <dbReference type="NCBI Taxonomy" id="264736"/>
    <lineage>
        <taxon>Bacteria</taxon>
        <taxon>Pseudomonadati</taxon>
        <taxon>Pseudomonadota</taxon>
        <taxon>Gammaproteobacteria</taxon>
        <taxon>Vibrionales</taxon>
        <taxon>Vibrionaceae</taxon>
        <taxon>Photobacterium</taxon>
    </lineage>
</organism>
<name>A0A2T3J5W3_9GAMM</name>
<keyword evidence="3" id="KW-1185">Reference proteome</keyword>
<dbReference type="PANTHER" id="PTHR46889:SF4">
    <property type="entry name" value="TRANSPOSASE INSO FOR INSERTION SEQUENCE ELEMENT IS911B-RELATED"/>
    <property type="match status" value="1"/>
</dbReference>
<dbReference type="InterPro" id="IPR050900">
    <property type="entry name" value="Transposase_IS3/IS150/IS904"/>
</dbReference>
<sequence length="160" mass="18214">MGERYFKKSFRSFNTRQHQTIDLIAVLSREPHSIKKLCVLFEIPRSSFHYRLKHRGVTKPERALLRQKVVDIHSRSRGSAGARTISGQLNQAGESVGRYKAASLMKEVGIVSKQPNKHKYKISEDVSKIAPNRLNRQFDVEAVNQVWCGDVTYGVPGVQH</sequence>
<dbReference type="PANTHER" id="PTHR46889">
    <property type="entry name" value="TRANSPOSASE INSF FOR INSERTION SEQUENCE IS3B-RELATED"/>
    <property type="match status" value="1"/>
</dbReference>